<protein>
    <submittedName>
        <fullName evidence="3">TetR family transcriptional regulator</fullName>
    </submittedName>
</protein>
<feature type="region of interest" description="Disordered" evidence="1">
    <location>
        <begin position="1"/>
        <end position="24"/>
    </location>
</feature>
<evidence type="ECO:0000313" key="3">
    <source>
        <dbReference type="EMBL" id="MDV7214627.1"/>
    </source>
</evidence>
<dbReference type="Pfam" id="PF17754">
    <property type="entry name" value="TetR_C_14"/>
    <property type="match status" value="1"/>
</dbReference>
<dbReference type="Proteomes" id="UP001187346">
    <property type="component" value="Unassembled WGS sequence"/>
</dbReference>
<name>A0ABU4F224_9ACTN</name>
<feature type="domain" description="MftR C-terminal" evidence="2">
    <location>
        <begin position="96"/>
        <end position="170"/>
    </location>
</feature>
<keyword evidence="4" id="KW-1185">Reference proteome</keyword>
<dbReference type="Gene3D" id="1.10.357.10">
    <property type="entry name" value="Tetracycline Repressor, domain 2"/>
    <property type="match status" value="1"/>
</dbReference>
<evidence type="ECO:0000259" key="2">
    <source>
        <dbReference type="Pfam" id="PF17754"/>
    </source>
</evidence>
<organism evidence="3 4">
    <name type="scientific">Streptomyces prunicolor</name>
    <dbReference type="NCBI Taxonomy" id="67348"/>
    <lineage>
        <taxon>Bacteria</taxon>
        <taxon>Bacillati</taxon>
        <taxon>Actinomycetota</taxon>
        <taxon>Actinomycetes</taxon>
        <taxon>Kitasatosporales</taxon>
        <taxon>Streptomycetaceae</taxon>
        <taxon>Streptomyces</taxon>
    </lineage>
</organism>
<comment type="caution">
    <text evidence="3">The sequence shown here is derived from an EMBL/GenBank/DDBJ whole genome shotgun (WGS) entry which is preliminary data.</text>
</comment>
<evidence type="ECO:0000313" key="4">
    <source>
        <dbReference type="Proteomes" id="UP001187346"/>
    </source>
</evidence>
<evidence type="ECO:0000256" key="1">
    <source>
        <dbReference type="SAM" id="MobiDB-lite"/>
    </source>
</evidence>
<accession>A0ABU4F224</accession>
<dbReference type="EMBL" id="JAWMAJ010000003">
    <property type="protein sequence ID" value="MDV7214627.1"/>
    <property type="molecule type" value="Genomic_DNA"/>
</dbReference>
<proteinExistence type="predicted"/>
<dbReference type="InterPro" id="IPR041347">
    <property type="entry name" value="MftR_C"/>
</dbReference>
<sequence length="189" mass="20078">MRGHDAGGSGVEDSLNEGRRVVGHPHDRISSRTLWRYFPNKEACVKPLLTAGVEAVARCLRAWAPGRPLPEALDALEEEAEAGTPPIQVTQDTATILALARLTRTEPGLRAVWLQAHADAEPAFAQALALRAGIPADDPRSGLQAAMINGAIRAAIEHRADNTTAEAEDMTLYAPLRSALLAAAQGLPD</sequence>
<feature type="compositionally biased region" description="Gly residues" evidence="1">
    <location>
        <begin position="1"/>
        <end position="10"/>
    </location>
</feature>
<gene>
    <name evidence="3" type="ORF">R5A26_01540</name>
</gene>
<reference evidence="3 4" key="1">
    <citation type="submission" date="2023-10" db="EMBL/GenBank/DDBJ databases">
        <title>Characterization of rhizosphere-enriched actinobacteria from wheat plants lab-grown on chernevaya soil.</title>
        <authorList>
            <person name="Tikhonova E.N."/>
            <person name="Konopkin A."/>
            <person name="Kravchenko I.K."/>
        </authorList>
    </citation>
    <scope>NUCLEOTIDE SEQUENCE [LARGE SCALE GENOMIC DNA]</scope>
    <source>
        <strain evidence="3 4">RR29</strain>
    </source>
</reference>